<accession>A0A0C9YXP6</accession>
<organism evidence="2 3">
    <name type="scientific">Pisolithus microcarpus 441</name>
    <dbReference type="NCBI Taxonomy" id="765257"/>
    <lineage>
        <taxon>Eukaryota</taxon>
        <taxon>Fungi</taxon>
        <taxon>Dikarya</taxon>
        <taxon>Basidiomycota</taxon>
        <taxon>Agaricomycotina</taxon>
        <taxon>Agaricomycetes</taxon>
        <taxon>Agaricomycetidae</taxon>
        <taxon>Boletales</taxon>
        <taxon>Sclerodermatineae</taxon>
        <taxon>Pisolithaceae</taxon>
        <taxon>Pisolithus</taxon>
    </lineage>
</organism>
<sequence length="362" mass="39171">MLTSNATTSSQPVYIPPDAIHQQIPKRWAKLMGAFAAVMRVILDEVAEEDVVQEWMDSFEEVSAQIEEWWQFAANMSTEVPRYPEDTEEAILSGFLMLVALHNWFPRDSRKSRPKLAPGAATTPKIEKAAVTDNGPKDTTHTTNSVPVEVMAAAPHKVPAATQEPVIVVNNQTKVMQELRGGVKSTAQALQGTNEPSLASAAAPLNLKLPLTTPSISQPPPPLFLPSSPMNMPIPSTSQTKVEPQDDPTTFAASLGSLLDEAPGSEFEADRSGDEGDLETPQVSVEGEDDISNHPQGSAEARWTLFSGTPHAVAQYDAHLAAAIGIVEWAESIMAELHSGMGQLGLVIQQAKREICQLQEWQ</sequence>
<evidence type="ECO:0000313" key="2">
    <source>
        <dbReference type="EMBL" id="KIK14947.1"/>
    </source>
</evidence>
<dbReference type="AlphaFoldDB" id="A0A0C9YXP6"/>
<name>A0A0C9YXP6_9AGAM</name>
<evidence type="ECO:0000256" key="1">
    <source>
        <dbReference type="SAM" id="MobiDB-lite"/>
    </source>
</evidence>
<dbReference type="HOGENOM" id="CLU_043570_1_0_1"/>
<dbReference type="Proteomes" id="UP000054018">
    <property type="component" value="Unassembled WGS sequence"/>
</dbReference>
<feature type="region of interest" description="Disordered" evidence="1">
    <location>
        <begin position="109"/>
        <end position="144"/>
    </location>
</feature>
<dbReference type="EMBL" id="KN833914">
    <property type="protein sequence ID" value="KIK14947.1"/>
    <property type="molecule type" value="Genomic_DNA"/>
</dbReference>
<reference evidence="2 3" key="1">
    <citation type="submission" date="2014-04" db="EMBL/GenBank/DDBJ databases">
        <authorList>
            <consortium name="DOE Joint Genome Institute"/>
            <person name="Kuo A."/>
            <person name="Kohler A."/>
            <person name="Costa M.D."/>
            <person name="Nagy L.G."/>
            <person name="Floudas D."/>
            <person name="Copeland A."/>
            <person name="Barry K.W."/>
            <person name="Cichocki N."/>
            <person name="Veneault-Fourrey C."/>
            <person name="LaButti K."/>
            <person name="Lindquist E.A."/>
            <person name="Lipzen A."/>
            <person name="Lundell T."/>
            <person name="Morin E."/>
            <person name="Murat C."/>
            <person name="Sun H."/>
            <person name="Tunlid A."/>
            <person name="Henrissat B."/>
            <person name="Grigoriev I.V."/>
            <person name="Hibbett D.S."/>
            <person name="Martin F."/>
            <person name="Nordberg H.P."/>
            <person name="Cantor M.N."/>
            <person name="Hua S.X."/>
        </authorList>
    </citation>
    <scope>NUCLEOTIDE SEQUENCE [LARGE SCALE GENOMIC DNA]</scope>
    <source>
        <strain evidence="2 3">441</strain>
    </source>
</reference>
<feature type="compositionally biased region" description="Polar residues" evidence="1">
    <location>
        <begin position="234"/>
        <end position="252"/>
    </location>
</feature>
<proteinExistence type="predicted"/>
<protein>
    <submittedName>
        <fullName evidence="2">Unplaced genomic scaffold scaffold_230, whole genome shotgun sequence</fullName>
    </submittedName>
</protein>
<evidence type="ECO:0000313" key="3">
    <source>
        <dbReference type="Proteomes" id="UP000054018"/>
    </source>
</evidence>
<keyword evidence="3" id="KW-1185">Reference proteome</keyword>
<feature type="compositionally biased region" description="Basic and acidic residues" evidence="1">
    <location>
        <begin position="125"/>
        <end position="140"/>
    </location>
</feature>
<gene>
    <name evidence="2" type="ORF">PISMIDRAFT_16900</name>
</gene>
<reference evidence="3" key="2">
    <citation type="submission" date="2015-01" db="EMBL/GenBank/DDBJ databases">
        <title>Evolutionary Origins and Diversification of the Mycorrhizal Mutualists.</title>
        <authorList>
            <consortium name="DOE Joint Genome Institute"/>
            <consortium name="Mycorrhizal Genomics Consortium"/>
            <person name="Kohler A."/>
            <person name="Kuo A."/>
            <person name="Nagy L.G."/>
            <person name="Floudas D."/>
            <person name="Copeland A."/>
            <person name="Barry K.W."/>
            <person name="Cichocki N."/>
            <person name="Veneault-Fourrey C."/>
            <person name="LaButti K."/>
            <person name="Lindquist E.A."/>
            <person name="Lipzen A."/>
            <person name="Lundell T."/>
            <person name="Morin E."/>
            <person name="Murat C."/>
            <person name="Riley R."/>
            <person name="Ohm R."/>
            <person name="Sun H."/>
            <person name="Tunlid A."/>
            <person name="Henrissat B."/>
            <person name="Grigoriev I.V."/>
            <person name="Hibbett D.S."/>
            <person name="Martin F."/>
        </authorList>
    </citation>
    <scope>NUCLEOTIDE SEQUENCE [LARGE SCALE GENOMIC DNA]</scope>
    <source>
        <strain evidence="3">441</strain>
    </source>
</reference>
<feature type="region of interest" description="Disordered" evidence="1">
    <location>
        <begin position="231"/>
        <end position="281"/>
    </location>
</feature>